<evidence type="ECO:0000313" key="2">
    <source>
        <dbReference type="Proteomes" id="UP000499080"/>
    </source>
</evidence>
<sequence>MEKERNSLRGRIVKRSKRTMHFQVRKGAKIRSFGLRVQMTWETPELATTLHASVPHKGKDVRPTKFDLACNWPTYISSGIGFRTWSPPAPKLRTYH</sequence>
<name>A0A4Y2EHV7_ARAVE</name>
<proteinExistence type="predicted"/>
<protein>
    <submittedName>
        <fullName evidence="1">Uncharacterized protein</fullName>
    </submittedName>
</protein>
<reference evidence="1 2" key="1">
    <citation type="journal article" date="2019" name="Sci. Rep.">
        <title>Orb-weaving spider Araneus ventricosus genome elucidates the spidroin gene catalogue.</title>
        <authorList>
            <person name="Kono N."/>
            <person name="Nakamura H."/>
            <person name="Ohtoshi R."/>
            <person name="Moran D.A.P."/>
            <person name="Shinohara A."/>
            <person name="Yoshida Y."/>
            <person name="Fujiwara M."/>
            <person name="Mori M."/>
            <person name="Tomita M."/>
            <person name="Arakawa K."/>
        </authorList>
    </citation>
    <scope>NUCLEOTIDE SEQUENCE [LARGE SCALE GENOMIC DNA]</scope>
</reference>
<gene>
    <name evidence="1" type="ORF">AVEN_262152_1</name>
</gene>
<dbReference type="AlphaFoldDB" id="A0A4Y2EHV7"/>
<evidence type="ECO:0000313" key="1">
    <source>
        <dbReference type="EMBL" id="GBM28391.1"/>
    </source>
</evidence>
<comment type="caution">
    <text evidence="1">The sequence shown here is derived from an EMBL/GenBank/DDBJ whole genome shotgun (WGS) entry which is preliminary data.</text>
</comment>
<organism evidence="1 2">
    <name type="scientific">Araneus ventricosus</name>
    <name type="common">Orbweaver spider</name>
    <name type="synonym">Epeira ventricosa</name>
    <dbReference type="NCBI Taxonomy" id="182803"/>
    <lineage>
        <taxon>Eukaryota</taxon>
        <taxon>Metazoa</taxon>
        <taxon>Ecdysozoa</taxon>
        <taxon>Arthropoda</taxon>
        <taxon>Chelicerata</taxon>
        <taxon>Arachnida</taxon>
        <taxon>Araneae</taxon>
        <taxon>Araneomorphae</taxon>
        <taxon>Entelegynae</taxon>
        <taxon>Araneoidea</taxon>
        <taxon>Araneidae</taxon>
        <taxon>Araneus</taxon>
    </lineage>
</organism>
<keyword evidence="2" id="KW-1185">Reference proteome</keyword>
<dbReference type="Proteomes" id="UP000499080">
    <property type="component" value="Unassembled WGS sequence"/>
</dbReference>
<dbReference type="EMBL" id="BGPR01000610">
    <property type="protein sequence ID" value="GBM28391.1"/>
    <property type="molecule type" value="Genomic_DNA"/>
</dbReference>
<accession>A0A4Y2EHV7</accession>